<protein>
    <submittedName>
        <fullName evidence="2">Universal stress protein</fullName>
    </submittedName>
</protein>
<dbReference type="Pfam" id="PF00582">
    <property type="entry name" value="Usp"/>
    <property type="match status" value="1"/>
</dbReference>
<comment type="caution">
    <text evidence="2">The sequence shown here is derived from an EMBL/GenBank/DDBJ whole genome shotgun (WGS) entry which is preliminary data.</text>
</comment>
<dbReference type="Gene3D" id="3.40.50.12370">
    <property type="match status" value="1"/>
</dbReference>
<feature type="domain" description="UspA" evidence="1">
    <location>
        <begin position="201"/>
        <end position="274"/>
    </location>
</feature>
<dbReference type="EMBL" id="JBHRSE010000019">
    <property type="protein sequence ID" value="MFC3022729.1"/>
    <property type="molecule type" value="Genomic_DNA"/>
</dbReference>
<evidence type="ECO:0000259" key="1">
    <source>
        <dbReference type="Pfam" id="PF00582"/>
    </source>
</evidence>
<organism evidence="2 3">
    <name type="scientific">Vibrio zhugei</name>
    <dbReference type="NCBI Taxonomy" id="2479546"/>
    <lineage>
        <taxon>Bacteria</taxon>
        <taxon>Pseudomonadati</taxon>
        <taxon>Pseudomonadota</taxon>
        <taxon>Gammaproteobacteria</taxon>
        <taxon>Vibrionales</taxon>
        <taxon>Vibrionaceae</taxon>
        <taxon>Vibrio</taxon>
    </lineage>
</organism>
<accession>A0ABV7C7V7</accession>
<evidence type="ECO:0000313" key="2">
    <source>
        <dbReference type="EMBL" id="MFC3022729.1"/>
    </source>
</evidence>
<sequence length="280" mass="31820">MKQYVTVCIDEHKLPEHLTNLVTWVAQKTTLPIQLLYRTSASPVVSQLNDSHASLDGHNEAIEPLLHADEQLAQGQLEHEHAMLQPFIQQLTDAELTPLLAHTHHSSWKQTLSEYQESTELFVIESHHGAQEKLPDYLENVMTYTQNDLLIAKRHHNAPSCCIVAFDGRSHNLAFIRKILTMPLLDALPLHLVIVNADEEERHYFQDAEAYWVANGRDVTSVELHGNVAQELTQYQLQYPDSLLVIGSSPHSRFLQFWLGSHTKDIIHTVEGSVCLLTNH</sequence>
<gene>
    <name evidence="2" type="ORF">ACFODT_02640</name>
</gene>
<dbReference type="Proteomes" id="UP001595384">
    <property type="component" value="Unassembled WGS sequence"/>
</dbReference>
<reference evidence="3" key="1">
    <citation type="journal article" date="2019" name="Int. J. Syst. Evol. Microbiol.">
        <title>The Global Catalogue of Microorganisms (GCM) 10K type strain sequencing project: providing services to taxonomists for standard genome sequencing and annotation.</title>
        <authorList>
            <consortium name="The Broad Institute Genomics Platform"/>
            <consortium name="The Broad Institute Genome Sequencing Center for Infectious Disease"/>
            <person name="Wu L."/>
            <person name="Ma J."/>
        </authorList>
    </citation>
    <scope>NUCLEOTIDE SEQUENCE [LARGE SCALE GENOMIC DNA]</scope>
    <source>
        <strain evidence="3">KCTC 62784</strain>
    </source>
</reference>
<name>A0ABV7C7V7_9VIBR</name>
<dbReference type="SUPFAM" id="SSF52402">
    <property type="entry name" value="Adenine nucleotide alpha hydrolases-like"/>
    <property type="match status" value="1"/>
</dbReference>
<dbReference type="CDD" id="cd00293">
    <property type="entry name" value="USP-like"/>
    <property type="match status" value="1"/>
</dbReference>
<dbReference type="InterPro" id="IPR006016">
    <property type="entry name" value="UspA"/>
</dbReference>
<keyword evidence="3" id="KW-1185">Reference proteome</keyword>
<evidence type="ECO:0000313" key="3">
    <source>
        <dbReference type="Proteomes" id="UP001595384"/>
    </source>
</evidence>
<dbReference type="RefSeq" id="WP_123014569.1">
    <property type="nucleotide sequence ID" value="NZ_AP024912.1"/>
</dbReference>
<proteinExistence type="predicted"/>